<evidence type="ECO:0000259" key="12">
    <source>
        <dbReference type="Pfam" id="PF08544"/>
    </source>
</evidence>
<dbReference type="Pfam" id="PF08544">
    <property type="entry name" value="GHMP_kinases_C"/>
    <property type="match status" value="1"/>
</dbReference>
<evidence type="ECO:0000256" key="4">
    <source>
        <dbReference type="ARBA" id="ARBA00022679"/>
    </source>
</evidence>
<feature type="domain" description="GHMP kinase C-terminal" evidence="12">
    <location>
        <begin position="190"/>
        <end position="257"/>
    </location>
</feature>
<feature type="active site" evidence="10">
    <location>
        <position position="11"/>
    </location>
</feature>
<keyword evidence="5 10" id="KW-0547">Nucleotide-binding</keyword>
<feature type="active site" evidence="10">
    <location>
        <position position="135"/>
    </location>
</feature>
<accession>A0ABS7DH34</accession>
<evidence type="ECO:0000256" key="1">
    <source>
        <dbReference type="ARBA" id="ARBA00009684"/>
    </source>
</evidence>
<dbReference type="Gene3D" id="3.30.70.890">
    <property type="entry name" value="GHMP kinase, C-terminal domain"/>
    <property type="match status" value="1"/>
</dbReference>
<evidence type="ECO:0000256" key="7">
    <source>
        <dbReference type="ARBA" id="ARBA00022840"/>
    </source>
</evidence>
<keyword evidence="7 10" id="KW-0067">ATP-binding</keyword>
<dbReference type="InterPro" id="IPR014721">
    <property type="entry name" value="Ribsml_uS5_D2-typ_fold_subgr"/>
</dbReference>
<evidence type="ECO:0000256" key="3">
    <source>
        <dbReference type="ARBA" id="ARBA00017473"/>
    </source>
</evidence>
<evidence type="ECO:0000256" key="5">
    <source>
        <dbReference type="ARBA" id="ARBA00022741"/>
    </source>
</evidence>
<dbReference type="EMBL" id="JAGFNY010000011">
    <property type="protein sequence ID" value="MBW7570185.1"/>
    <property type="molecule type" value="Genomic_DNA"/>
</dbReference>
<feature type="binding site" evidence="10">
    <location>
        <begin position="93"/>
        <end position="103"/>
    </location>
    <ligand>
        <name>ATP</name>
        <dbReference type="ChEBI" id="CHEBI:30616"/>
    </ligand>
</feature>
<evidence type="ECO:0000256" key="8">
    <source>
        <dbReference type="ARBA" id="ARBA00023229"/>
    </source>
</evidence>
<evidence type="ECO:0000259" key="11">
    <source>
        <dbReference type="Pfam" id="PF00288"/>
    </source>
</evidence>
<reference evidence="13 14" key="1">
    <citation type="submission" date="2021-03" db="EMBL/GenBank/DDBJ databases">
        <title>Succinivibrio sp. nov. isolated from feces of cow.</title>
        <authorList>
            <person name="Choi J.-Y."/>
        </authorList>
    </citation>
    <scope>NUCLEOTIDE SEQUENCE [LARGE SCALE GENOMIC DNA]</scope>
    <source>
        <strain evidence="13 14">AGMB01872</strain>
    </source>
</reference>
<organism evidence="13 14">
    <name type="scientific">Succinivibrio faecicola</name>
    <dbReference type="NCBI Taxonomy" id="2820300"/>
    <lineage>
        <taxon>Bacteria</taxon>
        <taxon>Pseudomonadati</taxon>
        <taxon>Pseudomonadota</taxon>
        <taxon>Gammaproteobacteria</taxon>
        <taxon>Aeromonadales</taxon>
        <taxon>Succinivibrionaceae</taxon>
        <taxon>Succinivibrio</taxon>
    </lineage>
</organism>
<evidence type="ECO:0000256" key="10">
    <source>
        <dbReference type="HAMAP-Rule" id="MF_00061"/>
    </source>
</evidence>
<evidence type="ECO:0000313" key="14">
    <source>
        <dbReference type="Proteomes" id="UP000731465"/>
    </source>
</evidence>
<dbReference type="GO" id="GO:0050515">
    <property type="term" value="F:4-(cytidine 5'-diphospho)-2-C-methyl-D-erythritol kinase activity"/>
    <property type="evidence" value="ECO:0007669"/>
    <property type="project" value="UniProtKB-EC"/>
</dbReference>
<dbReference type="HAMAP" id="MF_00061">
    <property type="entry name" value="IspE"/>
    <property type="match status" value="1"/>
</dbReference>
<dbReference type="InterPro" id="IPR004424">
    <property type="entry name" value="IspE"/>
</dbReference>
<keyword evidence="14" id="KW-1185">Reference proteome</keyword>
<evidence type="ECO:0000256" key="2">
    <source>
        <dbReference type="ARBA" id="ARBA00012052"/>
    </source>
</evidence>
<feature type="domain" description="GHMP kinase N-terminal" evidence="11">
    <location>
        <begin position="65"/>
        <end position="142"/>
    </location>
</feature>
<dbReference type="Gene3D" id="3.30.230.10">
    <property type="match status" value="1"/>
</dbReference>
<comment type="function">
    <text evidence="10">Catalyzes the phosphorylation of the position 2 hydroxy group of 4-diphosphocytidyl-2C-methyl-D-erythritol.</text>
</comment>
<sequence>MTTVTTISPCKLNLFLYITSKRDDGYHNLQTLFVILNHGDKMTFIDTNDDEILLLTDFGFPVEKNLIYKAAMALKRETGCQKGCKISIDKILPQGGGLGGGSSNAATTLLILNKLWELNLPENTLINIGAKLGADVPVFIKGCTCFAEGIGEILTEKKIKNRYYLVATPECSVPTAKLFAHEKLKKDSKVRTFDELINTPFANCFEKVVVHEYPEVQNLLSILSQYGRAFMSGSGSSCFVGFDNLEDAKKAQKHITKLNIKNFLTESTDRSPVLKTLDTIIENQR</sequence>
<dbReference type="NCBIfam" id="TIGR00154">
    <property type="entry name" value="ispE"/>
    <property type="match status" value="1"/>
</dbReference>
<dbReference type="EC" id="2.7.1.148" evidence="2 10"/>
<comment type="catalytic activity">
    <reaction evidence="10">
        <text>4-CDP-2-C-methyl-D-erythritol + ATP = 4-CDP-2-C-methyl-D-erythritol 2-phosphate + ADP + H(+)</text>
        <dbReference type="Rhea" id="RHEA:18437"/>
        <dbReference type="ChEBI" id="CHEBI:15378"/>
        <dbReference type="ChEBI" id="CHEBI:30616"/>
        <dbReference type="ChEBI" id="CHEBI:57823"/>
        <dbReference type="ChEBI" id="CHEBI:57919"/>
        <dbReference type="ChEBI" id="CHEBI:456216"/>
        <dbReference type="EC" id="2.7.1.148"/>
    </reaction>
</comment>
<evidence type="ECO:0000256" key="9">
    <source>
        <dbReference type="ARBA" id="ARBA00032554"/>
    </source>
</evidence>
<keyword evidence="6 10" id="KW-0418">Kinase</keyword>
<dbReference type="Proteomes" id="UP000731465">
    <property type="component" value="Unassembled WGS sequence"/>
</dbReference>
<dbReference type="PIRSF" id="PIRSF010376">
    <property type="entry name" value="IspE"/>
    <property type="match status" value="1"/>
</dbReference>
<dbReference type="InterPro" id="IPR013750">
    <property type="entry name" value="GHMP_kinase_C_dom"/>
</dbReference>
<keyword evidence="4 10" id="KW-0808">Transferase</keyword>
<dbReference type="Pfam" id="PF00288">
    <property type="entry name" value="GHMP_kinases_N"/>
    <property type="match status" value="1"/>
</dbReference>
<evidence type="ECO:0000313" key="13">
    <source>
        <dbReference type="EMBL" id="MBW7570185.1"/>
    </source>
</evidence>
<dbReference type="SUPFAM" id="SSF54211">
    <property type="entry name" value="Ribosomal protein S5 domain 2-like"/>
    <property type="match status" value="1"/>
</dbReference>
<name>A0ABS7DH34_9GAMM</name>
<comment type="pathway">
    <text evidence="10">Isoprenoid biosynthesis; isopentenyl diphosphate biosynthesis via DXP pathway; isopentenyl diphosphate from 1-deoxy-D-xylulose 5-phosphate: step 3/6.</text>
</comment>
<comment type="caution">
    <text evidence="13">The sequence shown here is derived from an EMBL/GenBank/DDBJ whole genome shotgun (WGS) entry which is preliminary data.</text>
</comment>
<gene>
    <name evidence="10 13" type="primary">ispE</name>
    <name evidence="13" type="ORF">J5V48_04680</name>
</gene>
<comment type="similarity">
    <text evidence="1 10">Belongs to the GHMP kinase family. IspE subfamily.</text>
</comment>
<dbReference type="InterPro" id="IPR020568">
    <property type="entry name" value="Ribosomal_Su5_D2-typ_SF"/>
</dbReference>
<dbReference type="InterPro" id="IPR006204">
    <property type="entry name" value="GHMP_kinase_N_dom"/>
</dbReference>
<dbReference type="RefSeq" id="WP_219937404.1">
    <property type="nucleotide sequence ID" value="NZ_JAGFNY010000011.1"/>
</dbReference>
<evidence type="ECO:0000256" key="6">
    <source>
        <dbReference type="ARBA" id="ARBA00022777"/>
    </source>
</evidence>
<dbReference type="PANTHER" id="PTHR43527">
    <property type="entry name" value="4-DIPHOSPHOCYTIDYL-2-C-METHYL-D-ERYTHRITOL KINASE, CHLOROPLASTIC"/>
    <property type="match status" value="1"/>
</dbReference>
<dbReference type="PANTHER" id="PTHR43527:SF2">
    <property type="entry name" value="4-DIPHOSPHOCYTIDYL-2-C-METHYL-D-ERYTHRITOL KINASE, CHLOROPLASTIC"/>
    <property type="match status" value="1"/>
</dbReference>
<dbReference type="SUPFAM" id="SSF55060">
    <property type="entry name" value="GHMP Kinase, C-terminal domain"/>
    <property type="match status" value="1"/>
</dbReference>
<dbReference type="InterPro" id="IPR036554">
    <property type="entry name" value="GHMP_kinase_C_sf"/>
</dbReference>
<keyword evidence="8 10" id="KW-0414">Isoprene biosynthesis</keyword>
<protein>
    <recommendedName>
        <fullName evidence="3 10">4-diphosphocytidyl-2-C-methyl-D-erythritol kinase</fullName>
        <shortName evidence="10">CMK</shortName>
        <ecNumber evidence="2 10">2.7.1.148</ecNumber>
    </recommendedName>
    <alternativeName>
        <fullName evidence="9 10">4-(cytidine-5'-diphospho)-2-C-methyl-D-erythritol kinase</fullName>
    </alternativeName>
</protein>
<proteinExistence type="inferred from homology"/>